<organism evidence="8">
    <name type="scientific">Calcidiscus leptoporus</name>
    <dbReference type="NCBI Taxonomy" id="127549"/>
    <lineage>
        <taxon>Eukaryota</taxon>
        <taxon>Haptista</taxon>
        <taxon>Haptophyta</taxon>
        <taxon>Prymnesiophyceae</taxon>
        <taxon>Coccolithales</taxon>
        <taxon>Calcidiscaceae</taxon>
        <taxon>Calcidiscus</taxon>
    </lineage>
</organism>
<keyword evidence="4" id="KW-0223">Dioxygenase</keyword>
<feature type="domain" description="Fe2OG dioxygenase" evidence="7">
    <location>
        <begin position="155"/>
        <end position="249"/>
    </location>
</feature>
<sequence length="322" mass="36053">MQAEKALARRYAVLLSCVHRTAYALAHPRFAHVAAAYEGIQRHPSLFTPNSVRDWLHPTFVAWLDNGGGDAGKIAREEASEIYSFPLLSTSLCEMLRAEIDHFHASGLEARRPNSMNNYGLILNDIGLRQSLSALQMLVAPLARSLFPTEGASLDDHHSFVVSYREGEDLGLDMHTDDSDVTLNVCLGDVFDGAGLTFCGDVGSPQHRFQSFQYQHQIGRGLLHLGRRRHGADDLRSGHRTNLIMWNYNRAYREAAQHRSRVYLPEAAAPDPQCVSYTHDRDYAQVRGDYPPGKARHALQAWCPPPRAEYPAFRGSSGRYAR</sequence>
<evidence type="ECO:0000256" key="6">
    <source>
        <dbReference type="ARBA" id="ARBA00023004"/>
    </source>
</evidence>
<gene>
    <name evidence="8" type="ORF">CLEP1334_LOCUS27846</name>
</gene>
<comment type="cofactor">
    <cofactor evidence="1">
        <name>L-ascorbate</name>
        <dbReference type="ChEBI" id="CHEBI:38290"/>
    </cofactor>
</comment>
<keyword evidence="3" id="KW-0847">Vitamin C</keyword>
<reference evidence="8" key="1">
    <citation type="submission" date="2021-01" db="EMBL/GenBank/DDBJ databases">
        <authorList>
            <person name="Corre E."/>
            <person name="Pelletier E."/>
            <person name="Niang G."/>
            <person name="Scheremetjew M."/>
            <person name="Finn R."/>
            <person name="Kale V."/>
            <person name="Holt S."/>
            <person name="Cochrane G."/>
            <person name="Meng A."/>
            <person name="Brown T."/>
            <person name="Cohen L."/>
        </authorList>
    </citation>
    <scope>NUCLEOTIDE SEQUENCE</scope>
    <source>
        <strain evidence="8">RCC1130</strain>
    </source>
</reference>
<evidence type="ECO:0000256" key="4">
    <source>
        <dbReference type="ARBA" id="ARBA00022964"/>
    </source>
</evidence>
<dbReference type="GO" id="GO:0031418">
    <property type="term" value="F:L-ascorbic acid binding"/>
    <property type="evidence" value="ECO:0007669"/>
    <property type="project" value="UniProtKB-KW"/>
</dbReference>
<evidence type="ECO:0000259" key="7">
    <source>
        <dbReference type="PROSITE" id="PS51471"/>
    </source>
</evidence>
<keyword evidence="2" id="KW-0479">Metal-binding</keyword>
<dbReference type="PANTHER" id="PTHR24014">
    <property type="entry name" value="2-OXOGLUTARATE AND IRON-DEPENDENT OXYGENASE DOMAIN-CONTAINING PROTEIN 2"/>
    <property type="match status" value="1"/>
</dbReference>
<dbReference type="PANTHER" id="PTHR24014:SF4">
    <property type="entry name" value="2-OXOGLUTARATE AND IRON-DEPENDENT OXYGENASE DOMAIN-CONTAINING PROTEIN 2"/>
    <property type="match status" value="1"/>
</dbReference>
<evidence type="ECO:0000256" key="5">
    <source>
        <dbReference type="ARBA" id="ARBA00023002"/>
    </source>
</evidence>
<dbReference type="SMART" id="SM00702">
    <property type="entry name" value="P4Hc"/>
    <property type="match status" value="1"/>
</dbReference>
<accession>A0A7S0JIE8</accession>
<name>A0A7S0JIE8_9EUKA</name>
<evidence type="ECO:0000313" key="8">
    <source>
        <dbReference type="EMBL" id="CAD8552555.1"/>
    </source>
</evidence>
<keyword evidence="5" id="KW-0560">Oxidoreductase</keyword>
<dbReference type="InterPro" id="IPR005123">
    <property type="entry name" value="Oxoglu/Fe-dep_dioxygenase_dom"/>
</dbReference>
<evidence type="ECO:0000256" key="3">
    <source>
        <dbReference type="ARBA" id="ARBA00022896"/>
    </source>
</evidence>
<dbReference type="GO" id="GO:0016705">
    <property type="term" value="F:oxidoreductase activity, acting on paired donors, with incorporation or reduction of molecular oxygen"/>
    <property type="evidence" value="ECO:0007669"/>
    <property type="project" value="InterPro"/>
</dbReference>
<dbReference type="Pfam" id="PF25238">
    <property type="entry name" value="OGFOD2-like"/>
    <property type="match status" value="1"/>
</dbReference>
<protein>
    <recommendedName>
        <fullName evidence="7">Fe2OG dioxygenase domain-containing protein</fullName>
    </recommendedName>
</protein>
<evidence type="ECO:0000256" key="2">
    <source>
        <dbReference type="ARBA" id="ARBA00022723"/>
    </source>
</evidence>
<keyword evidence="6" id="KW-0408">Iron</keyword>
<dbReference type="EMBL" id="HBER01055780">
    <property type="protein sequence ID" value="CAD8552555.1"/>
    <property type="molecule type" value="Transcribed_RNA"/>
</dbReference>
<dbReference type="InterPro" id="IPR006620">
    <property type="entry name" value="Pro_4_hyd_alph"/>
</dbReference>
<dbReference type="PROSITE" id="PS51471">
    <property type="entry name" value="FE2OG_OXY"/>
    <property type="match status" value="1"/>
</dbReference>
<proteinExistence type="predicted"/>
<dbReference type="AlphaFoldDB" id="A0A7S0JIE8"/>
<dbReference type="GO" id="GO:0005506">
    <property type="term" value="F:iron ion binding"/>
    <property type="evidence" value="ECO:0007669"/>
    <property type="project" value="InterPro"/>
</dbReference>
<evidence type="ECO:0000256" key="1">
    <source>
        <dbReference type="ARBA" id="ARBA00001961"/>
    </source>
</evidence>
<dbReference type="GO" id="GO:0051213">
    <property type="term" value="F:dioxygenase activity"/>
    <property type="evidence" value="ECO:0007669"/>
    <property type="project" value="UniProtKB-KW"/>
</dbReference>